<feature type="compositionally biased region" description="Low complexity" evidence="1">
    <location>
        <begin position="688"/>
        <end position="700"/>
    </location>
</feature>
<dbReference type="Proteomes" id="UP000050424">
    <property type="component" value="Unassembled WGS sequence"/>
</dbReference>
<name>A0A0P7BR79_9HYPO</name>
<accession>A0A0P7BR79</accession>
<feature type="compositionally biased region" description="Basic and acidic residues" evidence="1">
    <location>
        <begin position="644"/>
        <end position="656"/>
    </location>
</feature>
<feature type="compositionally biased region" description="Polar residues" evidence="1">
    <location>
        <begin position="752"/>
        <end position="761"/>
    </location>
</feature>
<feature type="compositionally biased region" description="Low complexity" evidence="1">
    <location>
        <begin position="660"/>
        <end position="680"/>
    </location>
</feature>
<dbReference type="PANTHER" id="PTHR39601:SF1">
    <property type="entry name" value="CHORIOGENIN HMINOR"/>
    <property type="match status" value="1"/>
</dbReference>
<comment type="caution">
    <text evidence="3">The sequence shown here is derived from an EMBL/GenBank/DDBJ whole genome shotgun (WGS) entry which is preliminary data.</text>
</comment>
<keyword evidence="4" id="KW-1185">Reference proteome</keyword>
<organism evidence="3 4">
    <name type="scientific">Neonectria ditissima</name>
    <dbReference type="NCBI Taxonomy" id="78410"/>
    <lineage>
        <taxon>Eukaryota</taxon>
        <taxon>Fungi</taxon>
        <taxon>Dikarya</taxon>
        <taxon>Ascomycota</taxon>
        <taxon>Pezizomycotina</taxon>
        <taxon>Sordariomycetes</taxon>
        <taxon>Hypocreomycetidae</taxon>
        <taxon>Hypocreales</taxon>
        <taxon>Nectriaceae</taxon>
        <taxon>Neonectria</taxon>
    </lineage>
</organism>
<feature type="compositionally biased region" description="Acidic residues" evidence="1">
    <location>
        <begin position="888"/>
        <end position="897"/>
    </location>
</feature>
<dbReference type="OrthoDB" id="4114825at2759"/>
<dbReference type="Pfam" id="PF26013">
    <property type="entry name" value="DUF8004"/>
    <property type="match status" value="1"/>
</dbReference>
<feature type="compositionally biased region" description="Polar residues" evidence="1">
    <location>
        <begin position="734"/>
        <end position="745"/>
    </location>
</feature>
<evidence type="ECO:0000313" key="3">
    <source>
        <dbReference type="EMBL" id="KPM43697.1"/>
    </source>
</evidence>
<reference evidence="3 4" key="1">
    <citation type="submission" date="2015-09" db="EMBL/GenBank/DDBJ databases">
        <title>Draft genome of a European isolate of the apple canker pathogen Neonectria ditissima.</title>
        <authorList>
            <person name="Gomez-Cortecero A."/>
            <person name="Harrison R.J."/>
            <person name="Armitage A.D."/>
        </authorList>
    </citation>
    <scope>NUCLEOTIDE SEQUENCE [LARGE SCALE GENOMIC DNA]</scope>
    <source>
        <strain evidence="3 4">R09/05</strain>
    </source>
</reference>
<evidence type="ECO:0000313" key="4">
    <source>
        <dbReference type="Proteomes" id="UP000050424"/>
    </source>
</evidence>
<feature type="region of interest" description="Disordered" evidence="1">
    <location>
        <begin position="734"/>
        <end position="761"/>
    </location>
</feature>
<dbReference type="STRING" id="78410.A0A0P7BR79"/>
<evidence type="ECO:0000259" key="2">
    <source>
        <dbReference type="Pfam" id="PF26013"/>
    </source>
</evidence>
<dbReference type="EMBL" id="LKCW01000029">
    <property type="protein sequence ID" value="KPM43697.1"/>
    <property type="molecule type" value="Genomic_DNA"/>
</dbReference>
<protein>
    <recommendedName>
        <fullName evidence="2">DUF8004 domain-containing protein</fullName>
    </recommendedName>
</protein>
<feature type="domain" description="DUF8004" evidence="2">
    <location>
        <begin position="245"/>
        <end position="305"/>
    </location>
</feature>
<feature type="region of interest" description="Disordered" evidence="1">
    <location>
        <begin position="641"/>
        <end position="701"/>
    </location>
</feature>
<sequence length="939" mass="105698">MSRLFPPSLPLSLLLTTTPREKAGRGQVFTLPKMLYFCSSLRFDGEFAEESEDEEVWGVCRCKSRFSKSVDQAVGWRREDLRRLGPAPTSKFLIENDPFIKSLGPNQHALQDPELWLRNGNCLVHLYGKGESRRGPSFKIPLVTLLEAKCYPLVQRFIDWEGIQTPNDDDLAKWSHKNPARRVDLYVPAPPTADRTQAFQYHVATRNLLAWACRRSMVGASLGGAAAALLHSMHEFRSGVDDNVADMMDYFDEEGYLDMANQPNHALAMLHLAELFQMGELYTRAFAHCVGMSEHLLASSEFQVLITAEEFGGDVTNTARQFITPESRKLIRRARSEMETRLTSTSNMLKTFLDDELSEAHLSVSEAARAHLERFRSFLLSFYTTQLGYYPPTSSSSTADDFFDAGILRTMREDFEALYDLLVDDQHTATSRTTAYGGICTIQLVHAFDMRHDYTTLAHPLPLVPASADSSRRMAWLPGRDRLRSDRRVTAHAGLIRASNLAKPGVAQNDLVRAYRRFEEESIISPNKADRQEKVSLVDARKVRWILVYAVYQVLRSATDTPAEAERDCDEAAYSLAVSTEHVPPWKKTPEMERILRRQTELFTGSANLIFPDDDDDDTLRESPGKIEIKPDIDYFALTHQKPPARDRRDSVRVLPEHQSALPSRSNSLSRALSRSSTIRRSMRMFKTAPNTPPQTATTPSRPAYHEILVHGYGNGTNDVNLSLDGPYMDTTTWPELSDSATSTMDGRGGSTPESLESATDTLDSLVESPPLTAYYTMPQKSKSRRQKRREVVSMVACSMSARVPKRRPISTIFAIESPSKTGGDAYDHDATEQQLPQRSSSFRLSHPLPPLPRSLTRHSLLLPDRRRKEEQQQQQQESAAQAQAGLSDEDGEPYIVSDDADWTDMQAFMDPDALEVLRGDVTPGWEQYAELGGLTDMR</sequence>
<evidence type="ECO:0000256" key="1">
    <source>
        <dbReference type="SAM" id="MobiDB-lite"/>
    </source>
</evidence>
<proteinExistence type="predicted"/>
<feature type="compositionally biased region" description="Low complexity" evidence="1">
    <location>
        <begin position="854"/>
        <end position="863"/>
    </location>
</feature>
<dbReference type="InterPro" id="IPR058317">
    <property type="entry name" value="DUF8004"/>
</dbReference>
<feature type="compositionally biased region" description="Low complexity" evidence="1">
    <location>
        <begin position="873"/>
        <end position="885"/>
    </location>
</feature>
<feature type="region of interest" description="Disordered" evidence="1">
    <location>
        <begin position="817"/>
        <end position="897"/>
    </location>
</feature>
<dbReference type="AlphaFoldDB" id="A0A0P7BR79"/>
<gene>
    <name evidence="3" type="ORF">AK830_g2855</name>
</gene>
<dbReference type="PANTHER" id="PTHR39601">
    <property type="entry name" value="CHORIOGENIN HMINOR"/>
    <property type="match status" value="1"/>
</dbReference>